<evidence type="ECO:0000256" key="1">
    <source>
        <dbReference type="ARBA" id="ARBA00010618"/>
    </source>
</evidence>
<comment type="similarity">
    <text evidence="1">Belongs to the universal ribosomal protein uL24 family.</text>
</comment>
<evidence type="ECO:0000256" key="3">
    <source>
        <dbReference type="ARBA" id="ARBA00022884"/>
    </source>
</evidence>
<dbReference type="EMBL" id="UOEA01000042">
    <property type="protein sequence ID" value="VAV83515.1"/>
    <property type="molecule type" value="Genomic_DNA"/>
</dbReference>
<dbReference type="Pfam" id="PF00467">
    <property type="entry name" value="KOW"/>
    <property type="match status" value="1"/>
</dbReference>
<dbReference type="GO" id="GO:0006412">
    <property type="term" value="P:translation"/>
    <property type="evidence" value="ECO:0007669"/>
    <property type="project" value="InterPro"/>
</dbReference>
<dbReference type="HAMAP" id="MF_01326_B">
    <property type="entry name" value="Ribosomal_uL24_B"/>
    <property type="match status" value="1"/>
</dbReference>
<dbReference type="CDD" id="cd06089">
    <property type="entry name" value="KOW_RPL26"/>
    <property type="match status" value="1"/>
</dbReference>
<dbReference type="SUPFAM" id="SSF50104">
    <property type="entry name" value="Translation proteins SH3-like domain"/>
    <property type="match status" value="1"/>
</dbReference>
<evidence type="ECO:0000313" key="7">
    <source>
        <dbReference type="EMBL" id="VAV83515.1"/>
    </source>
</evidence>
<protein>
    <submittedName>
        <fullName evidence="7">LSU ribosomal protein L24p (L26e)</fullName>
    </submittedName>
</protein>
<keyword evidence="4 7" id="KW-0689">Ribosomal protein</keyword>
<dbReference type="PANTHER" id="PTHR12903">
    <property type="entry name" value="MITOCHONDRIAL RIBOSOMAL PROTEIN L24"/>
    <property type="match status" value="1"/>
</dbReference>
<feature type="domain" description="KOW" evidence="6">
    <location>
        <begin position="10"/>
        <end position="37"/>
    </location>
</feature>
<dbReference type="InterPro" id="IPR003256">
    <property type="entry name" value="Ribosomal_uL24"/>
</dbReference>
<dbReference type="AlphaFoldDB" id="A0A3B0RJD4"/>
<keyword evidence="5" id="KW-0687">Ribonucleoprotein</keyword>
<accession>A0A3B0RJD4</accession>
<evidence type="ECO:0000256" key="4">
    <source>
        <dbReference type="ARBA" id="ARBA00022980"/>
    </source>
</evidence>
<dbReference type="GO" id="GO:0003735">
    <property type="term" value="F:structural constituent of ribosome"/>
    <property type="evidence" value="ECO:0007669"/>
    <property type="project" value="InterPro"/>
</dbReference>
<dbReference type="InterPro" id="IPR008991">
    <property type="entry name" value="Translation_prot_SH3-like_sf"/>
</dbReference>
<dbReference type="Pfam" id="PF17136">
    <property type="entry name" value="ribosomal_L24"/>
    <property type="match status" value="1"/>
</dbReference>
<name>A0A3B0RJD4_9ZZZZ</name>
<dbReference type="PROSITE" id="PS01108">
    <property type="entry name" value="RIBOSOMAL_L24"/>
    <property type="match status" value="1"/>
</dbReference>
<dbReference type="InterPro" id="IPR014722">
    <property type="entry name" value="Rib_uL2_dom2"/>
</dbReference>
<proteinExistence type="inferred from homology"/>
<dbReference type="InterPro" id="IPR057264">
    <property type="entry name" value="Ribosomal_uL24_C"/>
</dbReference>
<evidence type="ECO:0000256" key="5">
    <source>
        <dbReference type="ARBA" id="ARBA00023274"/>
    </source>
</evidence>
<dbReference type="InterPro" id="IPR005825">
    <property type="entry name" value="Ribosomal_uL24_CS"/>
</dbReference>
<dbReference type="InterPro" id="IPR041988">
    <property type="entry name" value="Ribosomal_uL24_KOW"/>
</dbReference>
<dbReference type="InterPro" id="IPR005824">
    <property type="entry name" value="KOW"/>
</dbReference>
<dbReference type="GO" id="GO:0019843">
    <property type="term" value="F:rRNA binding"/>
    <property type="evidence" value="ECO:0007669"/>
    <property type="project" value="UniProtKB-KW"/>
</dbReference>
<keyword evidence="3" id="KW-0694">RNA-binding</keyword>
<dbReference type="Gene3D" id="2.30.30.30">
    <property type="match status" value="1"/>
</dbReference>
<dbReference type="NCBIfam" id="TIGR01079">
    <property type="entry name" value="rplX_bact"/>
    <property type="match status" value="1"/>
</dbReference>
<sequence length="112" mass="12399">MSTQTQKTYKIRKDDLVMVMTGKEKGKTGKVLSINPAKEKVLVESVNMVKRSQKPSQKMPQGGIVEKEAPLAISNVMMICGKCKVSVRVGKKLLKDGTKVRFCKKCGEVLDK</sequence>
<gene>
    <name evidence="7" type="ORF">MNBD_DELTA01-1442</name>
</gene>
<keyword evidence="2" id="KW-0699">rRNA-binding</keyword>
<dbReference type="GO" id="GO:1990904">
    <property type="term" value="C:ribonucleoprotein complex"/>
    <property type="evidence" value="ECO:0007669"/>
    <property type="project" value="UniProtKB-KW"/>
</dbReference>
<dbReference type="FunFam" id="2.30.30.30:FF:000004">
    <property type="entry name" value="50S ribosomal protein L24"/>
    <property type="match status" value="1"/>
</dbReference>
<organism evidence="7">
    <name type="scientific">hydrothermal vent metagenome</name>
    <dbReference type="NCBI Taxonomy" id="652676"/>
    <lineage>
        <taxon>unclassified sequences</taxon>
        <taxon>metagenomes</taxon>
        <taxon>ecological metagenomes</taxon>
    </lineage>
</organism>
<evidence type="ECO:0000256" key="2">
    <source>
        <dbReference type="ARBA" id="ARBA00022730"/>
    </source>
</evidence>
<dbReference type="GO" id="GO:0005840">
    <property type="term" value="C:ribosome"/>
    <property type="evidence" value="ECO:0007669"/>
    <property type="project" value="UniProtKB-KW"/>
</dbReference>
<dbReference type="SMART" id="SM00739">
    <property type="entry name" value="KOW"/>
    <property type="match status" value="1"/>
</dbReference>
<evidence type="ECO:0000259" key="6">
    <source>
        <dbReference type="SMART" id="SM00739"/>
    </source>
</evidence>
<reference evidence="7" key="1">
    <citation type="submission" date="2018-06" db="EMBL/GenBank/DDBJ databases">
        <authorList>
            <person name="Zhirakovskaya E."/>
        </authorList>
    </citation>
    <scope>NUCLEOTIDE SEQUENCE</scope>
</reference>